<sequence length="1473" mass="162862">MPAFDEAEQVELAAEVQELRDFGSDVGEDEAAAAGGGGGDKAKAASGGSVPVIGSLLDFESALNLRLATLTRTSGRAFRAIAVYVPLQRTSLNFEVTFEDIASGARLVCRLDEVKSSYMDWSAQFCASFLALFLPTLEHPNATLLMNAIFSARPGRPPPPPGSYHPRLNEDADHLFFSYTKLREIISKKKKDTALNPQLLTVAVLNAYAEEWKNFISTPGSCLPQDFLQASFNFQPKGGLLNKELLQVQLATAADCILALNQRQAITGERRRGADTPAPPHSLSNVGKNTHRWSLIFVSAPVRAAAGVSAIPPMQDLLTGQFVEPLSLSSNNVIYIIGSGTAANSFSKFPLQRKGQCAFSILLKDIESQLGQQRRQTLTATLTQAMDCFSRLTWMGIMKAETGEERQPHPTNAFYRLQRRTVQREIVPSFLEGVFSPANRLGGGGGAPSAGGPDATTAAKASQRLEAHLQGIYNNPDRLHREEALRAELQHCRVFFVTLASADVTAARRADNPFSSKNGITEAQTQLWSTLALPNPPPMALHEAEVDEKSGEVTAFVEPEDVLPVGLPLGPRDAPNPKDRAAGAILISWDVKRVLLFLRTSKKLRRFLFNGGRIWCAQYAQYLLKGFNHLHLGTMERTLLQYHDGPLRGPMHPLAKLKLIFEMQLEVAVNTRQLCSLLHRMDGLLASTEMESNGLQVESQTEVSRFANRLRLDHERLEKDLLDRILDFTKHMDDEVRQRINFRSPQDISTIIYGGALCRHLGMRFVPVRPTRYPITSLLPHAACHVTGTTLPEVYTQPAALLGETSGTAANTTPELAFTAAQVEGALRRAQELTRRATMEHLLPATAVVVLTVRARLGGLLEQVCLYCPGAPGDTPELNVRVAVDDILPMSDHPDLVTVPQLRELIVNYKPLKQILPHRRLGKKSYELRNVLILTNCTHEKLEPLVDTGVVRAIVEALLPPAAGRDEPGLPFERVCFADLHRAFPPPPQGVGDSFESDFTALTGSSDVTFSAKVNWDVHAGELMALSGLEGVLRALLSHCAAGMGTPRDAFRNTHPVPAALPEGVHGQEQASTPGMLWMVTPPNLRPILYRFLRGRTASSGADAMERVTVLLSPYKEIDLSFFAALQQLRFTEKKLQLFDEGCLFRAVLPENHDRVHGELCHCVTATGRLSSQAPNLQNIPKEQDLRRLIVSRFGRAGRMVEADYSQLEVVVLAALSRDSKMMQELREKIDFHCLRVSLMTKEPYADVVRKTKVEKDPGYVQLRQQAKVFSFQRQYGAGIATIATTTGLTEHEVERLIAAEESHYRELGHYYQLVKDCVEAGADRLLRMRTLDAALTNANARRVLMLTEPLYYFVVPTGSKFDFTKDRKSVPRLKNYPVQGLAGEIVQIMCGKIVRLFFEKKNYNNKAFLVNTVHDCVWVDCHEDVAADVVADLKQLMGNTQQVMDTLYPEMKLDVPFSAEVHQGPSLGELSS</sequence>
<gene>
    <name evidence="3" type="ORF">STCU_08997</name>
</gene>
<evidence type="ECO:0000259" key="2">
    <source>
        <dbReference type="SMART" id="SM00482"/>
    </source>
</evidence>
<organism evidence="3 4">
    <name type="scientific">Strigomonas culicis</name>
    <dbReference type="NCBI Taxonomy" id="28005"/>
    <lineage>
        <taxon>Eukaryota</taxon>
        <taxon>Discoba</taxon>
        <taxon>Euglenozoa</taxon>
        <taxon>Kinetoplastea</taxon>
        <taxon>Metakinetoplastina</taxon>
        <taxon>Trypanosomatida</taxon>
        <taxon>Trypanosomatidae</taxon>
        <taxon>Strigomonadinae</taxon>
        <taxon>Strigomonas</taxon>
    </lineage>
</organism>
<proteinExistence type="predicted"/>
<dbReference type="GO" id="GO:0006261">
    <property type="term" value="P:DNA-templated DNA replication"/>
    <property type="evidence" value="ECO:0007669"/>
    <property type="project" value="InterPro"/>
</dbReference>
<dbReference type="InterPro" id="IPR001098">
    <property type="entry name" value="DNA-dir_DNA_pol_A_palm_dom"/>
</dbReference>
<dbReference type="SMART" id="SM00482">
    <property type="entry name" value="POLAc"/>
    <property type="match status" value="1"/>
</dbReference>
<name>S9TV48_9TRYP</name>
<dbReference type="Gene3D" id="3.30.70.370">
    <property type="match status" value="1"/>
</dbReference>
<accession>S9TV48</accession>
<dbReference type="PANTHER" id="PTHR10133">
    <property type="entry name" value="DNA POLYMERASE I"/>
    <property type="match status" value="1"/>
</dbReference>
<reference evidence="3 4" key="1">
    <citation type="journal article" date="2013" name="PLoS ONE">
        <title>Predicting the Proteins of Angomonas deanei, Strigomonas culicis and Their Respective Endosymbionts Reveals New Aspects of the Trypanosomatidae Family.</title>
        <authorList>
            <person name="Motta M.C."/>
            <person name="Martins A.C."/>
            <person name="de Souza S.S."/>
            <person name="Catta-Preta C.M."/>
            <person name="Silva R."/>
            <person name="Klein C.C."/>
            <person name="de Almeida L.G."/>
            <person name="de Lima Cunha O."/>
            <person name="Ciapina L.P."/>
            <person name="Brocchi M."/>
            <person name="Colabardini A.C."/>
            <person name="de Araujo Lima B."/>
            <person name="Machado C.R."/>
            <person name="de Almeida Soares C.M."/>
            <person name="Probst C.M."/>
            <person name="de Menezes C.B."/>
            <person name="Thompson C.E."/>
            <person name="Bartholomeu D.C."/>
            <person name="Gradia D.F."/>
            <person name="Pavoni D.P."/>
            <person name="Grisard E.C."/>
            <person name="Fantinatti-Garboggini F."/>
            <person name="Marchini F.K."/>
            <person name="Rodrigues-Luiz G.F."/>
            <person name="Wagner G."/>
            <person name="Goldman G.H."/>
            <person name="Fietto J.L."/>
            <person name="Elias M.C."/>
            <person name="Goldman M.H."/>
            <person name="Sagot M.F."/>
            <person name="Pereira M."/>
            <person name="Stoco P.H."/>
            <person name="de Mendonca-Neto R.P."/>
            <person name="Teixeira S.M."/>
            <person name="Maciel T.E."/>
            <person name="de Oliveira Mendes T.A."/>
            <person name="Urmenyi T.P."/>
            <person name="de Souza W."/>
            <person name="Schenkman S."/>
            <person name="de Vasconcelos A.T."/>
        </authorList>
    </citation>
    <scope>NUCLEOTIDE SEQUENCE [LARGE SCALE GENOMIC DNA]</scope>
</reference>
<comment type="caution">
    <text evidence="3">The sequence shown here is derived from an EMBL/GenBank/DDBJ whole genome shotgun (WGS) entry which is preliminary data.</text>
</comment>
<dbReference type="PRINTS" id="PR00868">
    <property type="entry name" value="DNAPOLI"/>
</dbReference>
<protein>
    <submittedName>
        <fullName evidence="3">Mitochondrial DNA polymerase I protein C</fullName>
    </submittedName>
</protein>
<dbReference type="InterPro" id="IPR043502">
    <property type="entry name" value="DNA/RNA_pol_sf"/>
</dbReference>
<dbReference type="PANTHER" id="PTHR10133:SF23">
    <property type="entry name" value="DNA-DIRECTED DNA POLYMERASE"/>
    <property type="match status" value="1"/>
</dbReference>
<evidence type="ECO:0000256" key="1">
    <source>
        <dbReference type="SAM" id="MobiDB-lite"/>
    </source>
</evidence>
<dbReference type="GO" id="GO:0006302">
    <property type="term" value="P:double-strand break repair"/>
    <property type="evidence" value="ECO:0007669"/>
    <property type="project" value="TreeGrafter"/>
</dbReference>
<dbReference type="SUPFAM" id="SSF56672">
    <property type="entry name" value="DNA/RNA polymerases"/>
    <property type="match status" value="1"/>
</dbReference>
<feature type="compositionally biased region" description="Low complexity" evidence="1">
    <location>
        <begin position="450"/>
        <end position="459"/>
    </location>
</feature>
<feature type="region of interest" description="Disordered" evidence="1">
    <location>
        <begin position="442"/>
        <end position="461"/>
    </location>
</feature>
<evidence type="ECO:0000313" key="3">
    <source>
        <dbReference type="EMBL" id="EPY20433.1"/>
    </source>
</evidence>
<dbReference type="GO" id="GO:0003887">
    <property type="term" value="F:DNA-directed DNA polymerase activity"/>
    <property type="evidence" value="ECO:0007669"/>
    <property type="project" value="InterPro"/>
</dbReference>
<keyword evidence="4" id="KW-1185">Reference proteome</keyword>
<feature type="domain" description="DNA-directed DNA polymerase family A palm" evidence="2">
    <location>
        <begin position="1183"/>
        <end position="1426"/>
    </location>
</feature>
<evidence type="ECO:0000313" key="4">
    <source>
        <dbReference type="Proteomes" id="UP000015354"/>
    </source>
</evidence>
<dbReference type="Gene3D" id="1.10.150.20">
    <property type="entry name" value="5' to 3' exonuclease, C-terminal subdomain"/>
    <property type="match status" value="1"/>
</dbReference>
<dbReference type="EMBL" id="ATMH01008997">
    <property type="protein sequence ID" value="EPY20433.1"/>
    <property type="molecule type" value="Genomic_DNA"/>
</dbReference>
<dbReference type="Proteomes" id="UP000015354">
    <property type="component" value="Unassembled WGS sequence"/>
</dbReference>
<dbReference type="OrthoDB" id="2320933at2759"/>
<dbReference type="InterPro" id="IPR002298">
    <property type="entry name" value="DNA_polymerase_A"/>
</dbReference>
<dbReference type="GO" id="GO:0003677">
    <property type="term" value="F:DNA binding"/>
    <property type="evidence" value="ECO:0007669"/>
    <property type="project" value="InterPro"/>
</dbReference>
<dbReference type="Pfam" id="PF00476">
    <property type="entry name" value="DNA_pol_A"/>
    <property type="match status" value="1"/>
</dbReference>